<comment type="caution">
    <text evidence="2">The sequence shown here is derived from an EMBL/GenBank/DDBJ whole genome shotgun (WGS) entry which is preliminary data.</text>
</comment>
<feature type="region of interest" description="Disordered" evidence="1">
    <location>
        <begin position="20"/>
        <end position="87"/>
    </location>
</feature>
<sequence>MWIGMMDGVWVVVSPIGSRKEVDDPSIVSNNPRGSLPITSTPNSTTNEQTRPSTTHNERDQPPHTAGTSNGATTTETSSRRTHNPEERAARLQQVEIDRLAASLISSACNHIDDADLLVADGANFSAWEDFLKERMWGATGAVSFFNSPARNLLHERVGRALLVNTIHRLLRRGVSRLQSAHAMWNDLFARFHSVSRAAQLNLFRRLISFNVAVWWRERALAKALAGLFGACGMLAALMRKARGADATQAG</sequence>
<reference evidence="2 3" key="1">
    <citation type="submission" date="2019-05" db="EMBL/GenBank/DDBJ databases">
        <title>Emergence of the Ug99 lineage of the wheat stem rust pathogen through somatic hybridization.</title>
        <authorList>
            <person name="Li F."/>
            <person name="Upadhyaya N.M."/>
            <person name="Sperschneider J."/>
            <person name="Matny O."/>
            <person name="Nguyen-Phuc H."/>
            <person name="Mago R."/>
            <person name="Raley C."/>
            <person name="Miller M.E."/>
            <person name="Silverstein K.A.T."/>
            <person name="Henningsen E."/>
            <person name="Hirsch C.D."/>
            <person name="Visser B."/>
            <person name="Pretorius Z.A."/>
            <person name="Steffenson B.J."/>
            <person name="Schwessinger B."/>
            <person name="Dodds P.N."/>
            <person name="Figueroa M."/>
        </authorList>
    </citation>
    <scope>NUCLEOTIDE SEQUENCE [LARGE SCALE GENOMIC DNA]</scope>
    <source>
        <strain evidence="2 3">Ug99</strain>
    </source>
</reference>
<proteinExistence type="predicted"/>
<protein>
    <submittedName>
        <fullName evidence="2">Uncharacterized protein</fullName>
    </submittedName>
</protein>
<feature type="compositionally biased region" description="Polar residues" evidence="1">
    <location>
        <begin position="27"/>
        <end position="55"/>
    </location>
</feature>
<organism evidence="2 3">
    <name type="scientific">Puccinia graminis f. sp. tritici</name>
    <dbReference type="NCBI Taxonomy" id="56615"/>
    <lineage>
        <taxon>Eukaryota</taxon>
        <taxon>Fungi</taxon>
        <taxon>Dikarya</taxon>
        <taxon>Basidiomycota</taxon>
        <taxon>Pucciniomycotina</taxon>
        <taxon>Pucciniomycetes</taxon>
        <taxon>Pucciniales</taxon>
        <taxon>Pucciniaceae</taxon>
        <taxon>Puccinia</taxon>
    </lineage>
</organism>
<evidence type="ECO:0000313" key="3">
    <source>
        <dbReference type="Proteomes" id="UP000325313"/>
    </source>
</evidence>
<dbReference type="Proteomes" id="UP000325313">
    <property type="component" value="Unassembled WGS sequence"/>
</dbReference>
<gene>
    <name evidence="2" type="ORF">PGTUg99_024863</name>
</gene>
<dbReference type="EMBL" id="VDEP01000001">
    <property type="protein sequence ID" value="KAA1138863.1"/>
    <property type="molecule type" value="Genomic_DNA"/>
</dbReference>
<evidence type="ECO:0000256" key="1">
    <source>
        <dbReference type="SAM" id="MobiDB-lite"/>
    </source>
</evidence>
<dbReference type="AlphaFoldDB" id="A0A5B0SNZ6"/>
<feature type="compositionally biased region" description="Polar residues" evidence="1">
    <location>
        <begin position="66"/>
        <end position="77"/>
    </location>
</feature>
<evidence type="ECO:0000313" key="2">
    <source>
        <dbReference type="EMBL" id="KAA1138863.1"/>
    </source>
</evidence>
<accession>A0A5B0SNZ6</accession>
<name>A0A5B0SNZ6_PUCGR</name>